<keyword evidence="2" id="KW-1185">Reference proteome</keyword>
<dbReference type="Proteomes" id="UP000324760">
    <property type="component" value="Chromosome"/>
</dbReference>
<dbReference type="OrthoDB" id="9788127at2"/>
<proteinExistence type="predicted"/>
<dbReference type="Gene3D" id="1.10.1510.10">
    <property type="entry name" value="Uncharacterised protein YqeY/AIM41 PF09424, N-terminal domain"/>
    <property type="match status" value="1"/>
</dbReference>
<dbReference type="InterPro" id="IPR019004">
    <property type="entry name" value="YqeY/Aim41"/>
</dbReference>
<organism evidence="1 2">
    <name type="scientific">Neptunomonas concharum</name>
    <dbReference type="NCBI Taxonomy" id="1031538"/>
    <lineage>
        <taxon>Bacteria</taxon>
        <taxon>Pseudomonadati</taxon>
        <taxon>Pseudomonadota</taxon>
        <taxon>Gammaproteobacteria</taxon>
        <taxon>Oceanospirillales</taxon>
        <taxon>Oceanospirillaceae</taxon>
        <taxon>Neptunomonas</taxon>
    </lineage>
</organism>
<dbReference type="EMBL" id="CP043869">
    <property type="protein sequence ID" value="QEQ95887.1"/>
    <property type="molecule type" value="Genomic_DNA"/>
</dbReference>
<dbReference type="SUPFAM" id="SSF89095">
    <property type="entry name" value="GatB/YqeY motif"/>
    <property type="match status" value="1"/>
</dbReference>
<dbReference type="InterPro" id="IPR023168">
    <property type="entry name" value="GatB_Yqey_C_2"/>
</dbReference>
<dbReference type="InterPro" id="IPR003789">
    <property type="entry name" value="Asn/Gln_tRNA_amidoTrase-B-like"/>
</dbReference>
<name>A0A5P1R8G0_9GAMM</name>
<dbReference type="GO" id="GO:0016884">
    <property type="term" value="F:carbon-nitrogen ligase activity, with glutamine as amido-N-donor"/>
    <property type="evidence" value="ECO:0007669"/>
    <property type="project" value="InterPro"/>
</dbReference>
<dbReference type="AlphaFoldDB" id="A0A5P1R8G0"/>
<gene>
    <name evidence="1" type="ORF">F0U83_03745</name>
</gene>
<dbReference type="Gene3D" id="1.10.10.410">
    <property type="match status" value="1"/>
</dbReference>
<accession>A0A5P1R8G0</accession>
<dbReference type="Pfam" id="PF09424">
    <property type="entry name" value="YqeY"/>
    <property type="match status" value="1"/>
</dbReference>
<reference evidence="1 2" key="1">
    <citation type="journal article" date="2019" name="Biochem. Eng. J.">
        <title>Metabolic engineering of the marine bacteria Neptunomonas concharum for the production of acetoin and meso-2,3-butanediol from acetate.</title>
        <authorList>
            <person name="Li W."/>
            <person name="Pu N."/>
            <person name="Liu C.-X."/>
            <person name="Yuan Q.-P."/>
            <person name="Li Z.-J."/>
        </authorList>
    </citation>
    <scope>NUCLEOTIDE SEQUENCE [LARGE SCALE GENOMIC DNA]</scope>
    <source>
        <strain evidence="1 2">JCM17730</strain>
    </source>
</reference>
<sequence length="149" mass="16806">MSVLKKQITEAMKEAMRAKEKERLGTIRLILAEIKRIEVDERIELDDARVLATLDKMSKQRRDSISQYDSADRTDLADIERRELEVIKTFLPQPLSDEEIQKAIQEAIATSGATGMQDMGKLMAELKPKVQGRADMGMVSKLVKESLTG</sequence>
<dbReference type="InterPro" id="IPR042184">
    <property type="entry name" value="YqeY/Aim41_N"/>
</dbReference>
<protein>
    <submittedName>
        <fullName evidence="1">GatB/YqeY domain-containing protein</fullName>
    </submittedName>
</protein>
<dbReference type="PANTHER" id="PTHR28055:SF1">
    <property type="entry name" value="ALTERED INHERITANCE OF MITOCHONDRIA PROTEIN 41, MITOCHONDRIAL"/>
    <property type="match status" value="1"/>
</dbReference>
<dbReference type="KEGG" id="ncu:F0U83_03745"/>
<evidence type="ECO:0000313" key="2">
    <source>
        <dbReference type="Proteomes" id="UP000324760"/>
    </source>
</evidence>
<evidence type="ECO:0000313" key="1">
    <source>
        <dbReference type="EMBL" id="QEQ95887.1"/>
    </source>
</evidence>
<dbReference type="RefSeq" id="WP_138986591.1">
    <property type="nucleotide sequence ID" value="NZ_CP043869.1"/>
</dbReference>
<dbReference type="PANTHER" id="PTHR28055">
    <property type="entry name" value="ALTERED INHERITANCE OF MITOCHONDRIA PROTEIN 41, MITOCHONDRIAL"/>
    <property type="match status" value="1"/>
</dbReference>